<evidence type="ECO:0000256" key="2">
    <source>
        <dbReference type="ARBA" id="ARBA00001968"/>
    </source>
</evidence>
<comment type="cofactor">
    <cofactor evidence="2">
        <name>a divalent metal cation</name>
        <dbReference type="ChEBI" id="CHEBI:60240"/>
    </cofactor>
</comment>
<name>A0AAU7APY9_9ACTN</name>
<dbReference type="FunFam" id="1.10.287.130:FF:000001">
    <property type="entry name" value="Two-component sensor histidine kinase"/>
    <property type="match status" value="1"/>
</dbReference>
<evidence type="ECO:0000313" key="17">
    <source>
        <dbReference type="EMBL" id="XAY03748.1"/>
    </source>
</evidence>
<evidence type="ECO:0000256" key="5">
    <source>
        <dbReference type="ARBA" id="ARBA00022553"/>
    </source>
</evidence>
<dbReference type="Gene3D" id="3.40.50.2300">
    <property type="match status" value="1"/>
</dbReference>
<feature type="transmembrane region" description="Helical" evidence="13">
    <location>
        <begin position="12"/>
        <end position="33"/>
    </location>
</feature>
<dbReference type="Pfam" id="PF00672">
    <property type="entry name" value="HAMP"/>
    <property type="match status" value="1"/>
</dbReference>
<evidence type="ECO:0000256" key="13">
    <source>
        <dbReference type="SAM" id="Phobius"/>
    </source>
</evidence>
<evidence type="ECO:0000256" key="4">
    <source>
        <dbReference type="ARBA" id="ARBA00012438"/>
    </source>
</evidence>
<dbReference type="CDD" id="cd00075">
    <property type="entry name" value="HATPase"/>
    <property type="match status" value="1"/>
</dbReference>
<evidence type="ECO:0000256" key="3">
    <source>
        <dbReference type="ARBA" id="ARBA00004236"/>
    </source>
</evidence>
<keyword evidence="11 13" id="KW-0472">Membrane</keyword>
<sequence>MRRLSIAASLRGALLGLTVVLAVVAAVGVAALYGSRQDYEDSLSDALQLQTAAGRVLAAGVVEEATLRLTPAGASGGSAAARAAAAERRARARDAFDQTLAAARTLAAGDAASRDFLDRADRAQAVLRKNPGARGAPLAAREPLVRLTSRQDDRIASARDEAKRASRRAFTAILVGGGLALLVAIALVAALVAAVRRPLDGLVTASRRLADGRSDVSVPEDGPEELRTLARSFNVMAADVRSATSRLESERRRLDVTIRSLGDALVILDSGGVVTAANPRATELLPELTPGTSTSGPGAGRLPVPLDQALAAEVETESGGRTVAVTAAPLEHGDGHVLTVRDVSERARLERLKSEFVATASHELRSPLTSIKGFVELLGDTDGLSPRQQEFLRIVSVSTDRLVELVADLLDVARVEAGAVEIQRRPTDLGELVGEIAEMLAPRLQERSQTLNIDVPADLPRAVVDPARIRQVLTNLLTNAHLYTGEGGTLGVRVRAPGNTITLTVGDTGRGMSPEDAAHVFDRFYRAGGGDDGQGTGLGLAIVKSLVDLHGGRIDIETALGQGTSFTVVLPFATEMTRPQVARQALRGKRILVVEDEREIAELLARRLGELGVLVRTVPSGAEALERLRTERFDAMTLDILMPGMSGMEVLRTVRADAALASLPVVVVSVFSGREALTGEWVVGKPIDLDQLVDTLGAALLASRVRVLVAARPELRWRLGRTLEDLGVAHDWVEDAGAAATACAASFYEVGVVESGLDDAAAVVAAMDLRGRRTAHTLIVATDPAAPLPALPAGAADAVSLDDVGAVILGLLDPAASRGLPDGAAPK</sequence>
<feature type="domain" description="Histidine kinase" evidence="14">
    <location>
        <begin position="359"/>
        <end position="574"/>
    </location>
</feature>
<keyword evidence="10" id="KW-0902">Two-component regulatory system</keyword>
<dbReference type="PROSITE" id="PS50885">
    <property type="entry name" value="HAMP"/>
    <property type="match status" value="1"/>
</dbReference>
<evidence type="ECO:0000256" key="12">
    <source>
        <dbReference type="PROSITE-ProRule" id="PRU00169"/>
    </source>
</evidence>
<gene>
    <name evidence="17" type="ORF">DSM112329_00568</name>
</gene>
<evidence type="ECO:0000256" key="11">
    <source>
        <dbReference type="ARBA" id="ARBA00023136"/>
    </source>
</evidence>
<dbReference type="InterPro" id="IPR004358">
    <property type="entry name" value="Sig_transdc_His_kin-like_C"/>
</dbReference>
<dbReference type="Pfam" id="PF00072">
    <property type="entry name" value="Response_reg"/>
    <property type="match status" value="1"/>
</dbReference>
<dbReference type="Pfam" id="PF00512">
    <property type="entry name" value="HisKA"/>
    <property type="match status" value="1"/>
</dbReference>
<evidence type="ECO:0000256" key="6">
    <source>
        <dbReference type="ARBA" id="ARBA00022679"/>
    </source>
</evidence>
<dbReference type="PROSITE" id="PS50109">
    <property type="entry name" value="HIS_KIN"/>
    <property type="match status" value="1"/>
</dbReference>
<dbReference type="InterPro" id="IPR011006">
    <property type="entry name" value="CheY-like_superfamily"/>
</dbReference>
<dbReference type="FunFam" id="3.30.565.10:FF:000006">
    <property type="entry name" value="Sensor histidine kinase WalK"/>
    <property type="match status" value="1"/>
</dbReference>
<dbReference type="SUPFAM" id="SSF55874">
    <property type="entry name" value="ATPase domain of HSP90 chaperone/DNA topoisomerase II/histidine kinase"/>
    <property type="match status" value="1"/>
</dbReference>
<dbReference type="InterPro" id="IPR003660">
    <property type="entry name" value="HAMP_dom"/>
</dbReference>
<dbReference type="PANTHER" id="PTHR43047:SF72">
    <property type="entry name" value="OSMOSENSING HISTIDINE PROTEIN KINASE SLN1"/>
    <property type="match status" value="1"/>
</dbReference>
<keyword evidence="7 13" id="KW-0812">Transmembrane</keyword>
<accession>A0AAU7APY9</accession>
<dbReference type="SUPFAM" id="SSF158472">
    <property type="entry name" value="HAMP domain-like"/>
    <property type="match status" value="1"/>
</dbReference>
<evidence type="ECO:0000256" key="9">
    <source>
        <dbReference type="ARBA" id="ARBA00022989"/>
    </source>
</evidence>
<dbReference type="AlphaFoldDB" id="A0AAU7APY9"/>
<dbReference type="InterPro" id="IPR003594">
    <property type="entry name" value="HATPase_dom"/>
</dbReference>
<feature type="domain" description="Response regulatory" evidence="15">
    <location>
        <begin position="590"/>
        <end position="700"/>
    </location>
</feature>
<dbReference type="InterPro" id="IPR005467">
    <property type="entry name" value="His_kinase_dom"/>
</dbReference>
<dbReference type="Gene3D" id="1.10.287.130">
    <property type="match status" value="1"/>
</dbReference>
<dbReference type="Pfam" id="PF02518">
    <property type="entry name" value="HATPase_c"/>
    <property type="match status" value="1"/>
</dbReference>
<feature type="domain" description="HAMP" evidence="16">
    <location>
        <begin position="193"/>
        <end position="245"/>
    </location>
</feature>
<feature type="modified residue" description="4-aspartylphosphate" evidence="12">
    <location>
        <position position="639"/>
    </location>
</feature>
<evidence type="ECO:0000256" key="1">
    <source>
        <dbReference type="ARBA" id="ARBA00000085"/>
    </source>
</evidence>
<dbReference type="GO" id="GO:0005886">
    <property type="term" value="C:plasma membrane"/>
    <property type="evidence" value="ECO:0007669"/>
    <property type="project" value="UniProtKB-SubCell"/>
</dbReference>
<reference evidence="17" key="1">
    <citation type="submission" date="2022-12" db="EMBL/GenBank/DDBJ databases">
        <title>Paraconexibacter alkalitolerans sp. nov. and Baekduia alba sp. nov., isolated from soil and emended description of the genera Paraconexibacter (Chun et al., 2020) and Baekduia (An et al., 2020).</title>
        <authorList>
            <person name="Vieira S."/>
            <person name="Huber K.J."/>
            <person name="Geppert A."/>
            <person name="Wolf J."/>
            <person name="Neumann-Schaal M."/>
            <person name="Muesken M."/>
            <person name="Overmann J."/>
        </authorList>
    </citation>
    <scope>NUCLEOTIDE SEQUENCE</scope>
    <source>
        <strain evidence="17">AEG42_29</strain>
    </source>
</reference>
<dbReference type="RefSeq" id="WP_354700300.1">
    <property type="nucleotide sequence ID" value="NZ_CP114014.1"/>
</dbReference>
<dbReference type="SUPFAM" id="SSF52172">
    <property type="entry name" value="CheY-like"/>
    <property type="match status" value="1"/>
</dbReference>
<keyword evidence="6" id="KW-0808">Transferase</keyword>
<dbReference type="SMART" id="SM00387">
    <property type="entry name" value="HATPase_c"/>
    <property type="match status" value="1"/>
</dbReference>
<keyword evidence="5 12" id="KW-0597">Phosphoprotein</keyword>
<dbReference type="InterPro" id="IPR036890">
    <property type="entry name" value="HATPase_C_sf"/>
</dbReference>
<evidence type="ECO:0000259" key="16">
    <source>
        <dbReference type="PROSITE" id="PS50885"/>
    </source>
</evidence>
<keyword evidence="8" id="KW-0418">Kinase</keyword>
<feature type="transmembrane region" description="Helical" evidence="13">
    <location>
        <begin position="169"/>
        <end position="195"/>
    </location>
</feature>
<dbReference type="GO" id="GO:0009927">
    <property type="term" value="F:histidine phosphotransfer kinase activity"/>
    <property type="evidence" value="ECO:0007669"/>
    <property type="project" value="TreeGrafter"/>
</dbReference>
<evidence type="ECO:0000256" key="7">
    <source>
        <dbReference type="ARBA" id="ARBA00022692"/>
    </source>
</evidence>
<evidence type="ECO:0000259" key="14">
    <source>
        <dbReference type="PROSITE" id="PS50109"/>
    </source>
</evidence>
<dbReference type="InterPro" id="IPR003661">
    <property type="entry name" value="HisK_dim/P_dom"/>
</dbReference>
<dbReference type="SUPFAM" id="SSF47384">
    <property type="entry name" value="Homodimeric domain of signal transducing histidine kinase"/>
    <property type="match status" value="1"/>
</dbReference>
<dbReference type="PANTHER" id="PTHR43047">
    <property type="entry name" value="TWO-COMPONENT HISTIDINE PROTEIN KINASE"/>
    <property type="match status" value="1"/>
</dbReference>
<dbReference type="Gene3D" id="3.30.565.10">
    <property type="entry name" value="Histidine kinase-like ATPase, C-terminal domain"/>
    <property type="match status" value="1"/>
</dbReference>
<dbReference type="GO" id="GO:0000155">
    <property type="term" value="F:phosphorelay sensor kinase activity"/>
    <property type="evidence" value="ECO:0007669"/>
    <property type="project" value="InterPro"/>
</dbReference>
<dbReference type="EMBL" id="CP114014">
    <property type="protein sequence ID" value="XAY03748.1"/>
    <property type="molecule type" value="Genomic_DNA"/>
</dbReference>
<keyword evidence="9 13" id="KW-1133">Transmembrane helix</keyword>
<dbReference type="EC" id="2.7.13.3" evidence="4"/>
<dbReference type="InterPro" id="IPR001789">
    <property type="entry name" value="Sig_transdc_resp-reg_receiver"/>
</dbReference>
<evidence type="ECO:0000256" key="8">
    <source>
        <dbReference type="ARBA" id="ARBA00022777"/>
    </source>
</evidence>
<dbReference type="KEGG" id="parq:DSM112329_00568"/>
<dbReference type="SMART" id="SM00448">
    <property type="entry name" value="REC"/>
    <property type="match status" value="1"/>
</dbReference>
<dbReference type="CDD" id="cd00082">
    <property type="entry name" value="HisKA"/>
    <property type="match status" value="1"/>
</dbReference>
<comment type="catalytic activity">
    <reaction evidence="1">
        <text>ATP + protein L-histidine = ADP + protein N-phospho-L-histidine.</text>
        <dbReference type="EC" id="2.7.13.3"/>
    </reaction>
</comment>
<dbReference type="SMART" id="SM00304">
    <property type="entry name" value="HAMP"/>
    <property type="match status" value="1"/>
</dbReference>
<protein>
    <recommendedName>
        <fullName evidence="4">histidine kinase</fullName>
        <ecNumber evidence="4">2.7.13.3</ecNumber>
    </recommendedName>
</protein>
<evidence type="ECO:0000256" key="10">
    <source>
        <dbReference type="ARBA" id="ARBA00023012"/>
    </source>
</evidence>
<proteinExistence type="predicted"/>
<dbReference type="PRINTS" id="PR00344">
    <property type="entry name" value="BCTRLSENSOR"/>
</dbReference>
<evidence type="ECO:0000259" key="15">
    <source>
        <dbReference type="PROSITE" id="PS50110"/>
    </source>
</evidence>
<dbReference type="CDD" id="cd06225">
    <property type="entry name" value="HAMP"/>
    <property type="match status" value="1"/>
</dbReference>
<dbReference type="InterPro" id="IPR036097">
    <property type="entry name" value="HisK_dim/P_sf"/>
</dbReference>
<dbReference type="PROSITE" id="PS50110">
    <property type="entry name" value="RESPONSE_REGULATORY"/>
    <property type="match status" value="1"/>
</dbReference>
<dbReference type="GO" id="GO:0005509">
    <property type="term" value="F:calcium ion binding"/>
    <property type="evidence" value="ECO:0007669"/>
    <property type="project" value="UniProtKB-ARBA"/>
</dbReference>
<dbReference type="Gene3D" id="6.10.340.10">
    <property type="match status" value="1"/>
</dbReference>
<dbReference type="SMART" id="SM00388">
    <property type="entry name" value="HisKA"/>
    <property type="match status" value="1"/>
</dbReference>
<comment type="subcellular location">
    <subcellularLocation>
        <location evidence="3">Cell membrane</location>
    </subcellularLocation>
</comment>
<organism evidence="17">
    <name type="scientific">Paraconexibacter sp. AEG42_29</name>
    <dbReference type="NCBI Taxonomy" id="2997339"/>
    <lineage>
        <taxon>Bacteria</taxon>
        <taxon>Bacillati</taxon>
        <taxon>Actinomycetota</taxon>
        <taxon>Thermoleophilia</taxon>
        <taxon>Solirubrobacterales</taxon>
        <taxon>Paraconexibacteraceae</taxon>
        <taxon>Paraconexibacter</taxon>
    </lineage>
</organism>